<name>A0A5N5NJV9_PANHP</name>
<dbReference type="AlphaFoldDB" id="A0A5N5NJV9"/>
<feature type="region of interest" description="Disordered" evidence="1">
    <location>
        <begin position="44"/>
        <end position="114"/>
    </location>
</feature>
<protein>
    <submittedName>
        <fullName evidence="2">Uncharacterized protein</fullName>
    </submittedName>
</protein>
<dbReference type="EMBL" id="VFJC01000009">
    <property type="protein sequence ID" value="KAB5567840.1"/>
    <property type="molecule type" value="Genomic_DNA"/>
</dbReference>
<dbReference type="Proteomes" id="UP000327468">
    <property type="component" value="Chromosome 8"/>
</dbReference>
<comment type="caution">
    <text evidence="2">The sequence shown here is derived from an EMBL/GenBank/DDBJ whole genome shotgun (WGS) entry which is preliminary data.</text>
</comment>
<feature type="compositionally biased region" description="Low complexity" evidence="1">
    <location>
        <begin position="73"/>
        <end position="87"/>
    </location>
</feature>
<keyword evidence="3" id="KW-1185">Reference proteome</keyword>
<gene>
    <name evidence="2" type="ORF">PHYPO_G00237460</name>
</gene>
<evidence type="ECO:0000313" key="3">
    <source>
        <dbReference type="Proteomes" id="UP000327468"/>
    </source>
</evidence>
<organism evidence="2 3">
    <name type="scientific">Pangasianodon hypophthalmus</name>
    <name type="common">Striped catfish</name>
    <name type="synonym">Helicophagus hypophthalmus</name>
    <dbReference type="NCBI Taxonomy" id="310915"/>
    <lineage>
        <taxon>Eukaryota</taxon>
        <taxon>Metazoa</taxon>
        <taxon>Chordata</taxon>
        <taxon>Craniata</taxon>
        <taxon>Vertebrata</taxon>
        <taxon>Euteleostomi</taxon>
        <taxon>Actinopterygii</taxon>
        <taxon>Neopterygii</taxon>
        <taxon>Teleostei</taxon>
        <taxon>Ostariophysi</taxon>
        <taxon>Siluriformes</taxon>
        <taxon>Pangasiidae</taxon>
        <taxon>Pangasianodon</taxon>
    </lineage>
</organism>
<evidence type="ECO:0000313" key="2">
    <source>
        <dbReference type="EMBL" id="KAB5567840.1"/>
    </source>
</evidence>
<evidence type="ECO:0000256" key="1">
    <source>
        <dbReference type="SAM" id="MobiDB-lite"/>
    </source>
</evidence>
<reference evidence="2 3" key="1">
    <citation type="submission" date="2019-06" db="EMBL/GenBank/DDBJ databases">
        <title>A chromosome-scale genome assembly of the striped catfish, Pangasianodon hypophthalmus.</title>
        <authorList>
            <person name="Wen M."/>
            <person name="Zahm M."/>
            <person name="Roques C."/>
            <person name="Cabau C."/>
            <person name="Klopp C."/>
            <person name="Donnadieu C."/>
            <person name="Jouanno E."/>
            <person name="Avarre J.-C."/>
            <person name="Campet M."/>
            <person name="Ha T.T.T."/>
            <person name="Dugue R."/>
            <person name="Lampietro C."/>
            <person name="Louis A."/>
            <person name="Herpin A."/>
            <person name="Echchiki A."/>
            <person name="Berthelot C."/>
            <person name="Parey E."/>
            <person name="Roest-Crollius H."/>
            <person name="Braasch I."/>
            <person name="Postlethwait J."/>
            <person name="Bobe J."/>
            <person name="Montfort J."/>
            <person name="Bouchez O."/>
            <person name="Begum T."/>
            <person name="Schartl M."/>
            <person name="Guiguen Y."/>
        </authorList>
    </citation>
    <scope>NUCLEOTIDE SEQUENCE [LARGE SCALE GENOMIC DNA]</scope>
    <source>
        <strain evidence="2 3">Indonesia</strain>
        <tissue evidence="2">Blood</tissue>
    </source>
</reference>
<sequence>MPVLFFYFLSPPPAWQTRRRAFISLRNGSVHLTSLGEVTMQKGDRLHQRLVPVEKAGGSPRRSTTSMVRPHVQGSGPASQGPGSPAARRPRAEPKKQGLLSRGKKLLKRLGAVK</sequence>
<accession>A0A5N5NJV9</accession>
<proteinExistence type="predicted"/>